<dbReference type="Proteomes" id="UP000676885">
    <property type="component" value="Chromosome"/>
</dbReference>
<dbReference type="AlphaFoldDB" id="A0A975M7V8"/>
<dbReference type="EMBL" id="CP076022">
    <property type="protein sequence ID" value="QWC11575.1"/>
    <property type="molecule type" value="Genomic_DNA"/>
</dbReference>
<protein>
    <submittedName>
        <fullName evidence="1">Uncharacterized protein</fullName>
    </submittedName>
</protein>
<dbReference type="KEGG" id="ajg:KKR91_00615"/>
<reference evidence="1 2" key="1">
    <citation type="submission" date="2021-05" db="EMBL/GenBank/DDBJ databases">
        <title>Novel species in genus Arthrobacter.</title>
        <authorList>
            <person name="Zhang G."/>
        </authorList>
    </citation>
    <scope>NUCLEOTIDE SEQUENCE [LARGE SCALE GENOMIC DNA]</scope>
    <source>
        <strain evidence="2">zg-ZUI227</strain>
    </source>
</reference>
<organism evidence="1 2">
    <name type="scientific">Arthrobacter jiangjiafuii</name>
    <dbReference type="NCBI Taxonomy" id="2817475"/>
    <lineage>
        <taxon>Bacteria</taxon>
        <taxon>Bacillati</taxon>
        <taxon>Actinomycetota</taxon>
        <taxon>Actinomycetes</taxon>
        <taxon>Micrococcales</taxon>
        <taxon>Micrococcaceae</taxon>
        <taxon>Arthrobacter</taxon>
    </lineage>
</organism>
<proteinExistence type="predicted"/>
<evidence type="ECO:0000313" key="1">
    <source>
        <dbReference type="EMBL" id="QWC11575.1"/>
    </source>
</evidence>
<accession>A0A975M7V8</accession>
<gene>
    <name evidence="1" type="ORF">KKR91_00615</name>
</gene>
<evidence type="ECO:0000313" key="2">
    <source>
        <dbReference type="Proteomes" id="UP000676885"/>
    </source>
</evidence>
<name>A0A975M7V8_9MICC</name>
<keyword evidence="2" id="KW-1185">Reference proteome</keyword>
<sequence>MAVSAKAFQGWRAMAAPMETTADLCRLAGIKRSTLAQQLVRGRVSVSTVVKVARACDQDPVETLSYFEEYQDLRAGSRPPTNSELISQVTYVCILELVVARSKQPAPSPEALPELCAFPHRYSVRGWFEAVDPGDLRQQLSARTGVAPQNLSAQLSAGRLASQLAVEAARIAGVSLTSGLVATGLLTPDECGWPPRGRERALAELSDADLVLLARDRLEALGKVLKKVETEEINNSALLEQLG</sequence>